<dbReference type="GO" id="GO:0005391">
    <property type="term" value="F:P-type sodium:potassium-exchanging transporter activity"/>
    <property type="evidence" value="ECO:0007669"/>
    <property type="project" value="TreeGrafter"/>
</dbReference>
<dbReference type="InterPro" id="IPR001757">
    <property type="entry name" value="P_typ_ATPase"/>
</dbReference>
<feature type="domain" description="Cation-transporting P-type ATPase N-terminal" evidence="11">
    <location>
        <begin position="119"/>
        <end position="192"/>
    </location>
</feature>
<dbReference type="GO" id="GO:0030007">
    <property type="term" value="P:intracellular potassium ion homeostasis"/>
    <property type="evidence" value="ECO:0007669"/>
    <property type="project" value="TreeGrafter"/>
</dbReference>
<dbReference type="Proteomes" id="UP000241818">
    <property type="component" value="Unassembled WGS sequence"/>
</dbReference>
<feature type="transmembrane region" description="Helical" evidence="10">
    <location>
        <begin position="915"/>
        <end position="935"/>
    </location>
</feature>
<keyword evidence="3 10" id="KW-0812">Transmembrane</keyword>
<sequence>MAEEGIKFVEPSTTVASADSGDDEIFHVEPRPGARIRFGSRDEESGKRINLPRLSRTNTNSSQLTTSTMRGRRTSIDPATALPITYRTVSYAIEETKEKERIEATRAKKDAAAELGDLEWHTLSINEVETRLSTSLVHGLSQEQVERKAKEFGKNMPSKPPSDLLSRVFGYLFGGFGSILLIAGILVTITYKPLGEPDPQVANLALCIVLFAVFVIQALFNAWQDWSSSQTMASISGMLPEACFALRDGNRVELQAVDLVPGDIIYIKSGNKLPADVRFVEVSSDAKFDRSILTGESLPIPGSVDSTDANYLETQNIGMQGTHCISGSALGITVSTGDKTVFGKIAKLTNTPKTGSSTLQKEIMRFVIIICSMMIFFNIIVIVCWGAWLRKDHHNWISVGGLIIDIVTVAVAFVPEGLPIALTASLTITAGIMKSNQVLCKSLKTVETLGAVSVICSDKTGTLTKNKMFATHCSVGTKTMTPEEARDFMISSGESHSSVAQLRLLAGLCNAGEFDAATIDLPLAERKIAGDATDQAVLRLSESLGPVRDLQLLWKKTFELAFNSKNKFMIRTLALTDPSGLKAALSPSEAEAWKSDDLLLTIKGAPDIIVERCTAYVDENGNVCSLTPEMKTAIEEIKNKWSSEGKRVILLARKILPGHQSTHVPENNDFEKEIMHQAGNDLTLVGLIGIVDPPRDEIPDVMRILRGAGIRIFMVTGDFKLTAQAIAIECGIISNPASMVHDISMLSRDPVVPKQDGPSVSEKDLEWTNGGTARSITLSGPELITLNDNQWDQLCQYEEIVFARTTPEQKLRIVKEFQKRENIVGMTGDGVNDAPSLKAADIGIALGSGSDIAIEAADMVLLDSFGAVVEAVKYGRVVFDNLKKTIIYLLPAGTFSEFWPIMTSVLLGLPQILSSFLMIMICCLTDCAAATVLAYEKPEADVLLRKPRNIKKDKLVNWRLLFHAYIFLGVQETVSSFAVSYWYAQRKGIRFSALWLSYGIYPSYPPYNDTAYVNKVLAEASSIYFVNLVIMQWFNLMATRTRRLSIFQQPPAFNKATQNLYLFPAILFALVVIFIFLYIPGLARAIGSSGIPVEYFFLPIAFGLWVLFTDEMRKFWARKYPNGWVAWLAW</sequence>
<feature type="transmembrane region" description="Helical" evidence="10">
    <location>
        <begin position="168"/>
        <end position="189"/>
    </location>
</feature>
<dbReference type="Gene3D" id="2.70.150.10">
    <property type="entry name" value="Calcium-transporting ATPase, cytoplasmic transduction domain A"/>
    <property type="match status" value="1"/>
</dbReference>
<dbReference type="AlphaFoldDB" id="A0A2T3AT90"/>
<dbReference type="InterPro" id="IPR004014">
    <property type="entry name" value="ATPase_P-typ_cation-transptr_N"/>
</dbReference>
<dbReference type="InterPro" id="IPR008250">
    <property type="entry name" value="ATPase_P-typ_transduc_dom_A_sf"/>
</dbReference>
<dbReference type="InterPro" id="IPR023299">
    <property type="entry name" value="ATPase_P-typ_cyto_dom_N"/>
</dbReference>
<dbReference type="FunFam" id="3.40.1110.10:FF:000114">
    <property type="entry name" value="H /K ATPase alpha subunit, putative"/>
    <property type="match status" value="1"/>
</dbReference>
<dbReference type="GO" id="GO:0005524">
    <property type="term" value="F:ATP binding"/>
    <property type="evidence" value="ECO:0007669"/>
    <property type="project" value="UniProtKB-KW"/>
</dbReference>
<dbReference type="STRING" id="857342.A0A2T3AT90"/>
<feature type="transmembrane region" description="Helical" evidence="10">
    <location>
        <begin position="1060"/>
        <end position="1079"/>
    </location>
</feature>
<organism evidence="12 13">
    <name type="scientific">Amorphotheca resinae ATCC 22711</name>
    <dbReference type="NCBI Taxonomy" id="857342"/>
    <lineage>
        <taxon>Eukaryota</taxon>
        <taxon>Fungi</taxon>
        <taxon>Dikarya</taxon>
        <taxon>Ascomycota</taxon>
        <taxon>Pezizomycotina</taxon>
        <taxon>Leotiomycetes</taxon>
        <taxon>Helotiales</taxon>
        <taxon>Amorphothecaceae</taxon>
        <taxon>Amorphotheca</taxon>
    </lineage>
</organism>
<dbReference type="OrthoDB" id="158672at2759"/>
<dbReference type="InterPro" id="IPR050510">
    <property type="entry name" value="Cation_transp_ATPase_P-type"/>
</dbReference>
<feature type="transmembrane region" description="Helical" evidence="10">
    <location>
        <begin position="1022"/>
        <end position="1039"/>
    </location>
</feature>
<dbReference type="SMART" id="SM00831">
    <property type="entry name" value="Cation_ATPase_N"/>
    <property type="match status" value="1"/>
</dbReference>
<keyword evidence="2" id="KW-1003">Cell membrane</keyword>
<dbReference type="InterPro" id="IPR059000">
    <property type="entry name" value="ATPase_P-type_domA"/>
</dbReference>
<dbReference type="PRINTS" id="PR00119">
    <property type="entry name" value="CATATPASE"/>
</dbReference>
<dbReference type="RefSeq" id="XP_024717876.1">
    <property type="nucleotide sequence ID" value="XM_024862014.1"/>
</dbReference>
<dbReference type="GO" id="GO:0016887">
    <property type="term" value="F:ATP hydrolysis activity"/>
    <property type="evidence" value="ECO:0007669"/>
    <property type="project" value="InterPro"/>
</dbReference>
<feature type="transmembrane region" description="Helical" evidence="10">
    <location>
        <begin position="201"/>
        <end position="223"/>
    </location>
</feature>
<dbReference type="SFLD" id="SFLDF00027">
    <property type="entry name" value="p-type_atpase"/>
    <property type="match status" value="1"/>
</dbReference>
<dbReference type="GO" id="GO:1990573">
    <property type="term" value="P:potassium ion import across plasma membrane"/>
    <property type="evidence" value="ECO:0007669"/>
    <property type="project" value="TreeGrafter"/>
</dbReference>
<feature type="transmembrane region" description="Helical" evidence="10">
    <location>
        <begin position="366"/>
        <end position="388"/>
    </location>
</feature>
<dbReference type="GO" id="GO:0006883">
    <property type="term" value="P:intracellular sodium ion homeostasis"/>
    <property type="evidence" value="ECO:0007669"/>
    <property type="project" value="TreeGrafter"/>
</dbReference>
<feature type="transmembrane region" description="Helical" evidence="10">
    <location>
        <begin position="956"/>
        <end position="984"/>
    </location>
</feature>
<dbReference type="SUPFAM" id="SSF56784">
    <property type="entry name" value="HAD-like"/>
    <property type="match status" value="1"/>
</dbReference>
<evidence type="ECO:0000256" key="2">
    <source>
        <dbReference type="ARBA" id="ARBA00022475"/>
    </source>
</evidence>
<keyword evidence="8 10" id="KW-0472">Membrane</keyword>
<keyword evidence="5" id="KW-0067">ATP-binding</keyword>
<dbReference type="GO" id="GO:1902600">
    <property type="term" value="P:proton transmembrane transport"/>
    <property type="evidence" value="ECO:0007669"/>
    <property type="project" value="TreeGrafter"/>
</dbReference>
<dbReference type="SFLD" id="SFLDS00003">
    <property type="entry name" value="Haloacid_Dehalogenase"/>
    <property type="match status" value="1"/>
</dbReference>
<keyword evidence="4" id="KW-0547">Nucleotide-binding</keyword>
<evidence type="ECO:0000256" key="3">
    <source>
        <dbReference type="ARBA" id="ARBA00022692"/>
    </source>
</evidence>
<dbReference type="Pfam" id="PF00689">
    <property type="entry name" value="Cation_ATPase_C"/>
    <property type="match status" value="1"/>
</dbReference>
<dbReference type="FunFam" id="3.40.50.1000:FF:000001">
    <property type="entry name" value="Phospholipid-transporting ATPase IC"/>
    <property type="match status" value="1"/>
</dbReference>
<evidence type="ECO:0000256" key="4">
    <source>
        <dbReference type="ARBA" id="ARBA00022741"/>
    </source>
</evidence>
<dbReference type="EMBL" id="KZ679016">
    <property type="protein sequence ID" value="PSS10697.1"/>
    <property type="molecule type" value="Genomic_DNA"/>
</dbReference>
<dbReference type="InterPro" id="IPR023214">
    <property type="entry name" value="HAD_sf"/>
</dbReference>
<evidence type="ECO:0000256" key="7">
    <source>
        <dbReference type="ARBA" id="ARBA00022989"/>
    </source>
</evidence>
<keyword evidence="7 10" id="KW-1133">Transmembrane helix</keyword>
<proteinExistence type="predicted"/>
<feature type="transmembrane region" description="Helical" evidence="10">
    <location>
        <begin position="1085"/>
        <end position="1108"/>
    </location>
</feature>
<dbReference type="Pfam" id="PF00690">
    <property type="entry name" value="Cation_ATPase_N"/>
    <property type="match status" value="1"/>
</dbReference>
<dbReference type="Gene3D" id="3.40.1110.10">
    <property type="entry name" value="Calcium-transporting ATPase, cytoplasmic domain N"/>
    <property type="match status" value="1"/>
</dbReference>
<dbReference type="InterPro" id="IPR018303">
    <property type="entry name" value="ATPase_P-typ_P_site"/>
</dbReference>
<gene>
    <name evidence="12" type="ORF">M430DRAFT_127089</name>
</gene>
<accession>A0A2T3AT90</accession>
<dbReference type="NCBIfam" id="TIGR01494">
    <property type="entry name" value="ATPase_P-type"/>
    <property type="match status" value="2"/>
</dbReference>
<dbReference type="InterPro" id="IPR006068">
    <property type="entry name" value="ATPase_P-typ_cation-transptr_C"/>
</dbReference>
<evidence type="ECO:0000259" key="11">
    <source>
        <dbReference type="SMART" id="SM00831"/>
    </source>
</evidence>
<dbReference type="Gene3D" id="3.40.50.1000">
    <property type="entry name" value="HAD superfamily/HAD-like"/>
    <property type="match status" value="1"/>
</dbReference>
<dbReference type="InterPro" id="IPR036412">
    <property type="entry name" value="HAD-like_sf"/>
</dbReference>
<evidence type="ECO:0000256" key="1">
    <source>
        <dbReference type="ARBA" id="ARBA00004651"/>
    </source>
</evidence>
<dbReference type="GeneID" id="36570095"/>
<evidence type="ECO:0000256" key="9">
    <source>
        <dbReference type="SAM" id="MobiDB-lite"/>
    </source>
</evidence>
<dbReference type="SUPFAM" id="SSF81653">
    <property type="entry name" value="Calcium ATPase, transduction domain A"/>
    <property type="match status" value="1"/>
</dbReference>
<dbReference type="InterPro" id="IPR044492">
    <property type="entry name" value="P_typ_ATPase_HD_dom"/>
</dbReference>
<name>A0A2T3AT90_AMORE</name>
<dbReference type="PRINTS" id="PR00121">
    <property type="entry name" value="NAKATPASE"/>
</dbReference>
<evidence type="ECO:0000313" key="13">
    <source>
        <dbReference type="Proteomes" id="UP000241818"/>
    </source>
</evidence>
<comment type="subcellular location">
    <subcellularLocation>
        <location evidence="1">Cell membrane</location>
        <topology evidence="1">Multi-pass membrane protein</topology>
    </subcellularLocation>
</comment>
<dbReference type="Pfam" id="PF13246">
    <property type="entry name" value="Cation_ATPase"/>
    <property type="match status" value="1"/>
</dbReference>
<evidence type="ECO:0000256" key="5">
    <source>
        <dbReference type="ARBA" id="ARBA00022840"/>
    </source>
</evidence>
<dbReference type="InterPro" id="IPR023298">
    <property type="entry name" value="ATPase_P-typ_TM_dom_sf"/>
</dbReference>
<dbReference type="SUPFAM" id="SSF81665">
    <property type="entry name" value="Calcium ATPase, transmembrane domain M"/>
    <property type="match status" value="1"/>
</dbReference>
<dbReference type="InParanoid" id="A0A2T3AT90"/>
<reference evidence="12 13" key="1">
    <citation type="journal article" date="2018" name="New Phytol.">
        <title>Comparative genomics and transcriptomics depict ericoid mycorrhizal fungi as versatile saprotrophs and plant mutualists.</title>
        <authorList>
            <person name="Martino E."/>
            <person name="Morin E."/>
            <person name="Grelet G.A."/>
            <person name="Kuo A."/>
            <person name="Kohler A."/>
            <person name="Daghino S."/>
            <person name="Barry K.W."/>
            <person name="Cichocki N."/>
            <person name="Clum A."/>
            <person name="Dockter R.B."/>
            <person name="Hainaut M."/>
            <person name="Kuo R.C."/>
            <person name="LaButti K."/>
            <person name="Lindahl B.D."/>
            <person name="Lindquist E.A."/>
            <person name="Lipzen A."/>
            <person name="Khouja H.R."/>
            <person name="Magnuson J."/>
            <person name="Murat C."/>
            <person name="Ohm R.A."/>
            <person name="Singer S.W."/>
            <person name="Spatafora J.W."/>
            <person name="Wang M."/>
            <person name="Veneault-Fourrey C."/>
            <person name="Henrissat B."/>
            <person name="Grigoriev I.V."/>
            <person name="Martin F.M."/>
            <person name="Perotto S."/>
        </authorList>
    </citation>
    <scope>NUCLEOTIDE SEQUENCE [LARGE SCALE GENOMIC DNA]</scope>
    <source>
        <strain evidence="12 13">ATCC 22711</strain>
    </source>
</reference>
<dbReference type="GO" id="GO:0036376">
    <property type="term" value="P:sodium ion export across plasma membrane"/>
    <property type="evidence" value="ECO:0007669"/>
    <property type="project" value="TreeGrafter"/>
</dbReference>
<dbReference type="PROSITE" id="PS00154">
    <property type="entry name" value="ATPASE_E1_E2"/>
    <property type="match status" value="1"/>
</dbReference>
<dbReference type="PANTHER" id="PTHR43294:SF21">
    <property type="entry name" value="CATION TRANSPORTING ATPASE"/>
    <property type="match status" value="1"/>
</dbReference>
<evidence type="ECO:0000256" key="6">
    <source>
        <dbReference type="ARBA" id="ARBA00022967"/>
    </source>
</evidence>
<dbReference type="Gene3D" id="1.20.1110.10">
    <property type="entry name" value="Calcium-transporting ATPase, transmembrane domain"/>
    <property type="match status" value="1"/>
</dbReference>
<protein>
    <recommendedName>
        <fullName evidence="11">Cation-transporting P-type ATPase N-terminal domain-containing protein</fullName>
    </recommendedName>
</protein>
<evidence type="ECO:0000256" key="10">
    <source>
        <dbReference type="SAM" id="Phobius"/>
    </source>
</evidence>
<feature type="transmembrane region" description="Helical" evidence="10">
    <location>
        <begin position="886"/>
        <end position="909"/>
    </location>
</feature>
<dbReference type="Pfam" id="PF00122">
    <property type="entry name" value="E1-E2_ATPase"/>
    <property type="match status" value="1"/>
</dbReference>
<evidence type="ECO:0000313" key="12">
    <source>
        <dbReference type="EMBL" id="PSS10697.1"/>
    </source>
</evidence>
<keyword evidence="13" id="KW-1185">Reference proteome</keyword>
<dbReference type="SFLD" id="SFLDG00002">
    <property type="entry name" value="C1.7:_P-type_atpase_like"/>
    <property type="match status" value="1"/>
</dbReference>
<keyword evidence="6" id="KW-1278">Translocase</keyword>
<evidence type="ECO:0000256" key="8">
    <source>
        <dbReference type="ARBA" id="ARBA00023136"/>
    </source>
</evidence>
<feature type="region of interest" description="Disordered" evidence="9">
    <location>
        <begin position="1"/>
        <end position="27"/>
    </location>
</feature>
<dbReference type="GO" id="GO:0005886">
    <property type="term" value="C:plasma membrane"/>
    <property type="evidence" value="ECO:0007669"/>
    <property type="project" value="UniProtKB-SubCell"/>
</dbReference>
<dbReference type="PANTHER" id="PTHR43294">
    <property type="entry name" value="SODIUM/POTASSIUM-TRANSPORTING ATPASE SUBUNIT ALPHA"/>
    <property type="match status" value="1"/>
</dbReference>
<dbReference type="SUPFAM" id="SSF81660">
    <property type="entry name" value="Metal cation-transporting ATPase, ATP-binding domain N"/>
    <property type="match status" value="1"/>
</dbReference>